<comment type="caution">
    <text evidence="1">The sequence shown here is derived from an EMBL/GenBank/DDBJ whole genome shotgun (WGS) entry which is preliminary data.</text>
</comment>
<organism evidence="1">
    <name type="scientific">marine sediment metagenome</name>
    <dbReference type="NCBI Taxonomy" id="412755"/>
    <lineage>
        <taxon>unclassified sequences</taxon>
        <taxon>metagenomes</taxon>
        <taxon>ecological metagenomes</taxon>
    </lineage>
</organism>
<protein>
    <submittedName>
        <fullName evidence="1">Uncharacterized protein</fullName>
    </submittedName>
</protein>
<dbReference type="EMBL" id="LAZR01023741">
    <property type="protein sequence ID" value="KKL77467.1"/>
    <property type="molecule type" value="Genomic_DNA"/>
</dbReference>
<name>A0A0F9HQN6_9ZZZZ</name>
<evidence type="ECO:0000313" key="1">
    <source>
        <dbReference type="EMBL" id="KKL77467.1"/>
    </source>
</evidence>
<gene>
    <name evidence="1" type="ORF">LCGC14_2034620</name>
</gene>
<accession>A0A0F9HQN6</accession>
<sequence length="168" mass="19016">MNVFKIHSGIRKVGYGYGMPVWFVDCGLGVNYTPEDLLRKLATMGLKEKDWVVIRGGTKEKGVGTFVDALGYVHCKVEVEARGSNQTPGWFNKADRWTVYWDGNKAFNFTALRKGQDILIVESEELDEFLTELGGNDLIDKGLILNGQVDLDKVMKYKVRVYEKDVND</sequence>
<dbReference type="AlphaFoldDB" id="A0A0F9HQN6"/>
<reference evidence="1" key="1">
    <citation type="journal article" date="2015" name="Nature">
        <title>Complex archaea that bridge the gap between prokaryotes and eukaryotes.</title>
        <authorList>
            <person name="Spang A."/>
            <person name="Saw J.H."/>
            <person name="Jorgensen S.L."/>
            <person name="Zaremba-Niedzwiedzka K."/>
            <person name="Martijn J."/>
            <person name="Lind A.E."/>
            <person name="van Eijk R."/>
            <person name="Schleper C."/>
            <person name="Guy L."/>
            <person name="Ettema T.J."/>
        </authorList>
    </citation>
    <scope>NUCLEOTIDE SEQUENCE</scope>
</reference>
<proteinExistence type="predicted"/>